<name>A0A2L2TFP3_9HYPO</name>
<evidence type="ECO:0000313" key="2">
    <source>
        <dbReference type="Proteomes" id="UP000245910"/>
    </source>
</evidence>
<sequence length="162" mass="17891">MARLSEAQTVNGDAEDRAIPGALIREIVARRYDMYYVPIGPRLVIVRREEARKVFPQTIVMSQSAVHLTGTSFSCFKPSENATGLVIVLVLCLISFRNDVHVEAVVQESRLNPSLNVIMDTSYSPLVPSIQAHQERDPLSAERSGADRHSGSLMSGQILMLL</sequence>
<keyword evidence="2" id="KW-1185">Reference proteome</keyword>
<reference evidence="2" key="1">
    <citation type="submission" date="2014-10" db="EMBL/GenBank/DDBJ databases">
        <authorList>
            <person name="King R."/>
        </authorList>
    </citation>
    <scope>NUCLEOTIDE SEQUENCE [LARGE SCALE GENOMIC DNA]</scope>
    <source>
        <strain evidence="2">A3/5</strain>
    </source>
</reference>
<accession>A0A2L2TFP3</accession>
<dbReference type="Proteomes" id="UP000245910">
    <property type="component" value="Chromosome I"/>
</dbReference>
<dbReference type="AlphaFoldDB" id="A0A2L2TFP3"/>
<protein>
    <submittedName>
        <fullName evidence="1">Uncharacterized protein</fullName>
    </submittedName>
</protein>
<proteinExistence type="predicted"/>
<evidence type="ECO:0000313" key="1">
    <source>
        <dbReference type="EMBL" id="CEI66843.1"/>
    </source>
</evidence>
<organism evidence="1 2">
    <name type="scientific">Fusarium venenatum</name>
    <dbReference type="NCBI Taxonomy" id="56646"/>
    <lineage>
        <taxon>Eukaryota</taxon>
        <taxon>Fungi</taxon>
        <taxon>Dikarya</taxon>
        <taxon>Ascomycota</taxon>
        <taxon>Pezizomycotina</taxon>
        <taxon>Sordariomycetes</taxon>
        <taxon>Hypocreomycetidae</taxon>
        <taxon>Hypocreales</taxon>
        <taxon>Nectriaceae</taxon>
        <taxon>Fusarium</taxon>
    </lineage>
</organism>
<dbReference type="EMBL" id="LN649229">
    <property type="protein sequence ID" value="CEI66843.1"/>
    <property type="molecule type" value="Genomic_DNA"/>
</dbReference>